<evidence type="ECO:0000256" key="2">
    <source>
        <dbReference type="ARBA" id="ARBA00022448"/>
    </source>
</evidence>
<keyword evidence="5" id="KW-0046">Antibiotic resistance</keyword>
<comment type="subcellular location">
    <subcellularLocation>
        <location evidence="1">Cell membrane</location>
        <topology evidence="1">Peripheral membrane protein</topology>
    </subcellularLocation>
</comment>
<name>A0ABP4N7X0_9ACTN</name>
<dbReference type="CDD" id="cd03230">
    <property type="entry name" value="ABC_DR_subfamily_A"/>
    <property type="match status" value="1"/>
</dbReference>
<dbReference type="SMART" id="SM00382">
    <property type="entry name" value="AAA"/>
    <property type="match status" value="1"/>
</dbReference>
<accession>A0ABP4N7X0</accession>
<evidence type="ECO:0000259" key="6">
    <source>
        <dbReference type="PROSITE" id="PS50893"/>
    </source>
</evidence>
<sequence>MDQSAVITAERLARRFGGRPGHEAVRGIDLAVRRGELFALLGTNGAGKTSALEVLAGLAPPTSGTVRVLGQDPFRSRRLVRSRIGIMLQSRGFAADLTVAETVSTWAGSLTRPRPLGEALDLVGLATRRNVRIRQLSGGEQQRLGLALAILGRPEVLFLDEPTAGLDPAARKQTWELISDLLLSGTTVLLTTHQLIEASALADRLAILRNGRLVGLGTPEQLAATRPARITFRLPAPVSLPHLPQVVATINSSGGVELETQDLQATLTEVLTWAHQQDLHLGDLTARPASFEEAFLAITGSSEEIAA</sequence>
<comment type="caution">
    <text evidence="7">The sequence shown here is derived from an EMBL/GenBank/DDBJ whole genome shotgun (WGS) entry which is preliminary data.</text>
</comment>
<evidence type="ECO:0000256" key="1">
    <source>
        <dbReference type="ARBA" id="ARBA00004202"/>
    </source>
</evidence>
<keyword evidence="3" id="KW-0547">Nucleotide-binding</keyword>
<keyword evidence="8" id="KW-1185">Reference proteome</keyword>
<dbReference type="GO" id="GO:0005524">
    <property type="term" value="F:ATP binding"/>
    <property type="evidence" value="ECO:0007669"/>
    <property type="project" value="UniProtKB-KW"/>
</dbReference>
<feature type="domain" description="ABC transporter" evidence="6">
    <location>
        <begin position="7"/>
        <end position="235"/>
    </location>
</feature>
<dbReference type="Gene3D" id="3.40.50.300">
    <property type="entry name" value="P-loop containing nucleotide triphosphate hydrolases"/>
    <property type="match status" value="1"/>
</dbReference>
<dbReference type="SUPFAM" id="SSF52540">
    <property type="entry name" value="P-loop containing nucleoside triphosphate hydrolases"/>
    <property type="match status" value="1"/>
</dbReference>
<dbReference type="InterPro" id="IPR003439">
    <property type="entry name" value="ABC_transporter-like_ATP-bd"/>
</dbReference>
<dbReference type="Pfam" id="PF00005">
    <property type="entry name" value="ABC_tran"/>
    <property type="match status" value="1"/>
</dbReference>
<evidence type="ECO:0000313" key="8">
    <source>
        <dbReference type="Proteomes" id="UP001500363"/>
    </source>
</evidence>
<keyword evidence="2" id="KW-0813">Transport</keyword>
<gene>
    <name evidence="7" type="ORF">GCM10009741_69690</name>
</gene>
<keyword evidence="4 7" id="KW-0067">ATP-binding</keyword>
<evidence type="ECO:0000256" key="3">
    <source>
        <dbReference type="ARBA" id="ARBA00022741"/>
    </source>
</evidence>
<dbReference type="EMBL" id="BAAANC010000004">
    <property type="protein sequence ID" value="GAA1555313.1"/>
    <property type="molecule type" value="Genomic_DNA"/>
</dbReference>
<dbReference type="InterPro" id="IPR027417">
    <property type="entry name" value="P-loop_NTPase"/>
</dbReference>
<dbReference type="PANTHER" id="PTHR42711:SF17">
    <property type="entry name" value="ABC TRANSPORTER ATP-BINDING PROTEIN"/>
    <property type="match status" value="1"/>
</dbReference>
<dbReference type="PROSITE" id="PS00211">
    <property type="entry name" value="ABC_TRANSPORTER_1"/>
    <property type="match status" value="1"/>
</dbReference>
<dbReference type="InterPro" id="IPR017871">
    <property type="entry name" value="ABC_transporter-like_CS"/>
</dbReference>
<evidence type="ECO:0000256" key="4">
    <source>
        <dbReference type="ARBA" id="ARBA00022840"/>
    </source>
</evidence>
<evidence type="ECO:0000313" key="7">
    <source>
        <dbReference type="EMBL" id="GAA1555313.1"/>
    </source>
</evidence>
<protein>
    <submittedName>
        <fullName evidence="7">ABC transporter ATP-binding protein</fullName>
    </submittedName>
</protein>
<dbReference type="Proteomes" id="UP001500363">
    <property type="component" value="Unassembled WGS sequence"/>
</dbReference>
<proteinExistence type="predicted"/>
<dbReference type="RefSeq" id="WP_344181938.1">
    <property type="nucleotide sequence ID" value="NZ_BAAANC010000004.1"/>
</dbReference>
<evidence type="ECO:0000256" key="5">
    <source>
        <dbReference type="ARBA" id="ARBA00023251"/>
    </source>
</evidence>
<dbReference type="PROSITE" id="PS50893">
    <property type="entry name" value="ABC_TRANSPORTER_2"/>
    <property type="match status" value="1"/>
</dbReference>
<dbReference type="InterPro" id="IPR003593">
    <property type="entry name" value="AAA+_ATPase"/>
</dbReference>
<dbReference type="InterPro" id="IPR050763">
    <property type="entry name" value="ABC_transporter_ATP-binding"/>
</dbReference>
<organism evidence="7 8">
    <name type="scientific">Kribbella lupini</name>
    <dbReference type="NCBI Taxonomy" id="291602"/>
    <lineage>
        <taxon>Bacteria</taxon>
        <taxon>Bacillati</taxon>
        <taxon>Actinomycetota</taxon>
        <taxon>Actinomycetes</taxon>
        <taxon>Propionibacteriales</taxon>
        <taxon>Kribbellaceae</taxon>
        <taxon>Kribbella</taxon>
    </lineage>
</organism>
<dbReference type="PANTHER" id="PTHR42711">
    <property type="entry name" value="ABC TRANSPORTER ATP-BINDING PROTEIN"/>
    <property type="match status" value="1"/>
</dbReference>
<reference evidence="8" key="1">
    <citation type="journal article" date="2019" name="Int. J. Syst. Evol. Microbiol.">
        <title>The Global Catalogue of Microorganisms (GCM) 10K type strain sequencing project: providing services to taxonomists for standard genome sequencing and annotation.</title>
        <authorList>
            <consortium name="The Broad Institute Genomics Platform"/>
            <consortium name="The Broad Institute Genome Sequencing Center for Infectious Disease"/>
            <person name="Wu L."/>
            <person name="Ma J."/>
        </authorList>
    </citation>
    <scope>NUCLEOTIDE SEQUENCE [LARGE SCALE GENOMIC DNA]</scope>
    <source>
        <strain evidence="8">JCM 14303</strain>
    </source>
</reference>